<evidence type="ECO:0000313" key="1">
    <source>
        <dbReference type="EMBL" id="TDZ90036.1"/>
    </source>
</evidence>
<dbReference type="Proteomes" id="UP000294844">
    <property type="component" value="Unassembled WGS sequence"/>
</dbReference>
<organism evidence="1 4">
    <name type="scientific">Mycobacteroides salmoniphilum</name>
    <dbReference type="NCBI Taxonomy" id="404941"/>
    <lineage>
        <taxon>Bacteria</taxon>
        <taxon>Bacillati</taxon>
        <taxon>Actinomycetota</taxon>
        <taxon>Actinomycetes</taxon>
        <taxon>Mycobacteriales</taxon>
        <taxon>Mycobacteriaceae</taxon>
        <taxon>Mycobacteroides</taxon>
    </lineage>
</organism>
<dbReference type="EMBL" id="PECK01000012">
    <property type="protein sequence ID" value="TDZ90036.1"/>
    <property type="molecule type" value="Genomic_DNA"/>
</dbReference>
<comment type="caution">
    <text evidence="1">The sequence shown here is derived from an EMBL/GenBank/DDBJ whole genome shotgun (WGS) entry which is preliminary data.</text>
</comment>
<dbReference type="AlphaFoldDB" id="A0A4R8S965"/>
<accession>A0A4R8S965</accession>
<evidence type="ECO:0000313" key="4">
    <source>
        <dbReference type="Proteomes" id="UP000295685"/>
    </source>
</evidence>
<dbReference type="OrthoDB" id="4466740at2"/>
<evidence type="ECO:0008006" key="5">
    <source>
        <dbReference type="Google" id="ProtNLM"/>
    </source>
</evidence>
<name>A0A4R8S965_9MYCO</name>
<evidence type="ECO:0000313" key="2">
    <source>
        <dbReference type="EMBL" id="TEA00002.1"/>
    </source>
</evidence>
<protein>
    <recommendedName>
        <fullName evidence="5">PE family protein</fullName>
    </recommendedName>
</protein>
<gene>
    <name evidence="2" type="ORF">CCUG60883_04685</name>
    <name evidence="1" type="ORF">CCUG60885_04682</name>
</gene>
<dbReference type="Proteomes" id="UP000295685">
    <property type="component" value="Unassembled WGS sequence"/>
</dbReference>
<evidence type="ECO:0000313" key="3">
    <source>
        <dbReference type="Proteomes" id="UP000294844"/>
    </source>
</evidence>
<reference evidence="3 4" key="1">
    <citation type="journal article" date="2019" name="Sci. Rep.">
        <title>Extended insight into the Mycobacterium chelonae-abscessus complex through whole genome sequencing of Mycobacterium salmoniphilum outbreak and Mycobacterium salmoniphilum-like strains.</title>
        <authorList>
            <person name="Behra P.R.K."/>
            <person name="Das S."/>
            <person name="Pettersson B.M.F."/>
            <person name="Shirreff L."/>
            <person name="DuCote T."/>
            <person name="Jacobsson K.G."/>
            <person name="Ennis D.G."/>
            <person name="Kirsebom L.A."/>
        </authorList>
    </citation>
    <scope>NUCLEOTIDE SEQUENCE [LARGE SCALE GENOMIC DNA]</scope>
    <source>
        <strain evidence="2 3">CCUG 60883</strain>
        <strain evidence="1 4">CCUG 60885</strain>
    </source>
</reference>
<dbReference type="EMBL" id="PECM01000015">
    <property type="protein sequence ID" value="TEA00002.1"/>
    <property type="molecule type" value="Genomic_DNA"/>
</dbReference>
<sequence>MGGLLQVDADALRRLGQTLQSEAAAISGIQLPTAVVMPGSPVEAASSNCATEVKLAYGYMAKSVDHMGGLASASATTYEDVDRAFSDQLSVYRAGQ</sequence>
<proteinExistence type="predicted"/>
<keyword evidence="3" id="KW-1185">Reference proteome</keyword>